<comment type="caution">
    <text evidence="2">The sequence shown here is derived from an EMBL/GenBank/DDBJ whole genome shotgun (WGS) entry which is preliminary data.</text>
</comment>
<evidence type="ECO:0000256" key="1">
    <source>
        <dbReference type="SAM" id="SignalP"/>
    </source>
</evidence>
<name>A0A8S1H3G7_9PELO</name>
<feature type="signal peptide" evidence="1">
    <location>
        <begin position="1"/>
        <end position="20"/>
    </location>
</feature>
<dbReference type="AlphaFoldDB" id="A0A8S1H3G7"/>
<keyword evidence="1" id="KW-0732">Signal</keyword>
<keyword evidence="3" id="KW-1185">Reference proteome</keyword>
<gene>
    <name evidence="2" type="ORF">CAUJ_LOCUS6158</name>
</gene>
<reference evidence="2" key="1">
    <citation type="submission" date="2020-10" db="EMBL/GenBank/DDBJ databases">
        <authorList>
            <person name="Kikuchi T."/>
        </authorList>
    </citation>
    <scope>NUCLEOTIDE SEQUENCE</scope>
    <source>
        <strain evidence="2">NKZ352</strain>
    </source>
</reference>
<dbReference type="Proteomes" id="UP000835052">
    <property type="component" value="Unassembled WGS sequence"/>
</dbReference>
<sequence>MPYKLIIAFFLLNLAASSLGHTNAKGIDALNNALSTIQIIIKDRNEEKLGEIFDERSVINYRGTLYTGMDQIHHWYRKLIFEENVTEVEYQQYMTMSTELSEANADGFVNLNLLQLKITLRVVLNENHYFMVENMQMTDIQPS</sequence>
<feature type="chain" id="PRO_5035894197" description="Nuclear transport factor 2 family protein" evidence="1">
    <location>
        <begin position="21"/>
        <end position="143"/>
    </location>
</feature>
<proteinExistence type="predicted"/>
<protein>
    <recommendedName>
        <fullName evidence="4">Nuclear transport factor 2 family protein</fullName>
    </recommendedName>
</protein>
<evidence type="ECO:0008006" key="4">
    <source>
        <dbReference type="Google" id="ProtNLM"/>
    </source>
</evidence>
<evidence type="ECO:0000313" key="3">
    <source>
        <dbReference type="Proteomes" id="UP000835052"/>
    </source>
</evidence>
<accession>A0A8S1H3G7</accession>
<dbReference type="EMBL" id="CAJGYM010000014">
    <property type="protein sequence ID" value="CAD6190239.1"/>
    <property type="molecule type" value="Genomic_DNA"/>
</dbReference>
<evidence type="ECO:0000313" key="2">
    <source>
        <dbReference type="EMBL" id="CAD6190239.1"/>
    </source>
</evidence>
<organism evidence="2 3">
    <name type="scientific">Caenorhabditis auriculariae</name>
    <dbReference type="NCBI Taxonomy" id="2777116"/>
    <lineage>
        <taxon>Eukaryota</taxon>
        <taxon>Metazoa</taxon>
        <taxon>Ecdysozoa</taxon>
        <taxon>Nematoda</taxon>
        <taxon>Chromadorea</taxon>
        <taxon>Rhabditida</taxon>
        <taxon>Rhabditina</taxon>
        <taxon>Rhabditomorpha</taxon>
        <taxon>Rhabditoidea</taxon>
        <taxon>Rhabditidae</taxon>
        <taxon>Peloderinae</taxon>
        <taxon>Caenorhabditis</taxon>
    </lineage>
</organism>